<sequence length="85" mass="9306">MTGVSVVGGGEDLLSFFCLVSNLQFRGLVSQLLEVSCSSIAEQLQRNEEIRIPCGTGIVGYAVKCRESLNIPDCYKGEVFWIEDS</sequence>
<dbReference type="AlphaFoldDB" id="A0AAV4T0Z6"/>
<reference evidence="1 2" key="1">
    <citation type="submission" date="2021-06" db="EMBL/GenBank/DDBJ databases">
        <title>Caerostris darwini draft genome.</title>
        <authorList>
            <person name="Kono N."/>
            <person name="Arakawa K."/>
        </authorList>
    </citation>
    <scope>NUCLEOTIDE SEQUENCE [LARGE SCALE GENOMIC DNA]</scope>
</reference>
<dbReference type="SUPFAM" id="SSF55781">
    <property type="entry name" value="GAF domain-like"/>
    <property type="match status" value="1"/>
</dbReference>
<keyword evidence="2" id="KW-1185">Reference proteome</keyword>
<organism evidence="1 2">
    <name type="scientific">Caerostris darwini</name>
    <dbReference type="NCBI Taxonomy" id="1538125"/>
    <lineage>
        <taxon>Eukaryota</taxon>
        <taxon>Metazoa</taxon>
        <taxon>Ecdysozoa</taxon>
        <taxon>Arthropoda</taxon>
        <taxon>Chelicerata</taxon>
        <taxon>Arachnida</taxon>
        <taxon>Araneae</taxon>
        <taxon>Araneomorphae</taxon>
        <taxon>Entelegynae</taxon>
        <taxon>Araneoidea</taxon>
        <taxon>Araneidae</taxon>
        <taxon>Caerostris</taxon>
    </lineage>
</organism>
<proteinExistence type="predicted"/>
<evidence type="ECO:0000313" key="2">
    <source>
        <dbReference type="Proteomes" id="UP001054837"/>
    </source>
</evidence>
<dbReference type="Gene3D" id="3.30.450.40">
    <property type="match status" value="1"/>
</dbReference>
<evidence type="ECO:0000313" key="1">
    <source>
        <dbReference type="EMBL" id="GIY39960.1"/>
    </source>
</evidence>
<name>A0AAV4T0Z6_9ARAC</name>
<accession>A0AAV4T0Z6</accession>
<comment type="caution">
    <text evidence="1">The sequence shown here is derived from an EMBL/GenBank/DDBJ whole genome shotgun (WGS) entry which is preliminary data.</text>
</comment>
<gene>
    <name evidence="1" type="ORF">CDAR_265731</name>
</gene>
<dbReference type="InterPro" id="IPR029016">
    <property type="entry name" value="GAF-like_dom_sf"/>
</dbReference>
<dbReference type="Proteomes" id="UP001054837">
    <property type="component" value="Unassembled WGS sequence"/>
</dbReference>
<protein>
    <submittedName>
        <fullName evidence="1">Uncharacterized protein</fullName>
    </submittedName>
</protein>
<dbReference type="EMBL" id="BPLQ01008860">
    <property type="protein sequence ID" value="GIY39960.1"/>
    <property type="molecule type" value="Genomic_DNA"/>
</dbReference>